<reference evidence="1 2" key="1">
    <citation type="submission" date="2020-09" db="EMBL/GenBank/DDBJ databases">
        <title>Genome sequences of Mycetohabitans spp.</title>
        <authorList>
            <person name="Carter M.E."/>
            <person name="Carpenter S.C.D."/>
            <person name="Bogdanove A.J."/>
        </authorList>
    </citation>
    <scope>NUCLEOTIDE SEQUENCE [LARGE SCALE GENOMIC DNA]</scope>
    <source>
        <strain evidence="1 2">B12</strain>
    </source>
</reference>
<evidence type="ECO:0000313" key="2">
    <source>
        <dbReference type="Proteomes" id="UP001493153"/>
    </source>
</evidence>
<organism evidence="1 2">
    <name type="scientific">Mycetohabitans rhizoxinica</name>
    <dbReference type="NCBI Taxonomy" id="412963"/>
    <lineage>
        <taxon>Bacteria</taxon>
        <taxon>Pseudomonadati</taxon>
        <taxon>Pseudomonadota</taxon>
        <taxon>Betaproteobacteria</taxon>
        <taxon>Burkholderiales</taxon>
        <taxon>Burkholderiaceae</taxon>
        <taxon>Mycetohabitans</taxon>
    </lineage>
</organism>
<evidence type="ECO:0000313" key="1">
    <source>
        <dbReference type="EMBL" id="WXK39635.1"/>
    </source>
</evidence>
<dbReference type="EMBL" id="CP062176">
    <property type="protein sequence ID" value="WXK39635.1"/>
    <property type="molecule type" value="Genomic_DNA"/>
</dbReference>
<keyword evidence="2" id="KW-1185">Reference proteome</keyword>
<protein>
    <submittedName>
        <fullName evidence="1">LysB family phage lysis regulatory protein</fullName>
    </submittedName>
</protein>
<dbReference type="NCBIfam" id="TIGR03495">
    <property type="entry name" value="phage_LysB"/>
    <property type="match status" value="1"/>
</dbReference>
<name>A0ABZ2PXU5_9BURK</name>
<accession>A0ABZ2PXU5</accession>
<proteinExistence type="predicted"/>
<dbReference type="Proteomes" id="UP001493153">
    <property type="component" value="Chromosome"/>
</dbReference>
<dbReference type="InterPro" id="IPR020000">
    <property type="entry name" value="Phage_P2_LysB"/>
</dbReference>
<gene>
    <name evidence="1" type="ORF">IHE29_10325</name>
</gene>
<sequence length="146" mass="16688">MNWRHWLWTLAAAALLAIATEMHIIRSLRMQLDTARMAERRALQASVERDAIIERLLRDAREKDAQRAQLERTRAAIDTTLAAYQKAFRRLIDENKAVRTWAGTALPDDVVRLHACPAITGAKHYTERMRTRVAVHDAVNGAAHER</sequence>